<dbReference type="GO" id="GO:0005789">
    <property type="term" value="C:endoplasmic reticulum membrane"/>
    <property type="evidence" value="ECO:0007669"/>
    <property type="project" value="UniProtKB-SubCell"/>
</dbReference>
<evidence type="ECO:0000313" key="12">
    <source>
        <dbReference type="EMBL" id="PFX24682.1"/>
    </source>
</evidence>
<evidence type="ECO:0000256" key="6">
    <source>
        <dbReference type="ARBA" id="ARBA00022824"/>
    </source>
</evidence>
<comment type="function">
    <text evidence="10">Critical mediator, in cooperation with CASP4, of endoplasmic reticulum-stress induced apoptosis. Required or the activation of CASP4 following endoplasmic reticulum stress.</text>
</comment>
<comment type="subcellular location">
    <subcellularLocation>
        <location evidence="1">Endoplasmic reticulum membrane</location>
        <topology evidence="1">Multi-pass membrane protein</topology>
    </subcellularLocation>
</comment>
<comment type="subunit">
    <text evidence="3">Constitutively interacts with CASP4; required for the localization of procaspase 4 to the ER.</text>
</comment>
<accession>A0A2B4S829</accession>
<evidence type="ECO:0000256" key="8">
    <source>
        <dbReference type="ARBA" id="ARBA00023136"/>
    </source>
</evidence>
<keyword evidence="4 12" id="KW-0812">Transmembrane</keyword>
<feature type="region of interest" description="Disordered" evidence="11">
    <location>
        <begin position="1"/>
        <end position="35"/>
    </location>
</feature>
<proteinExistence type="inferred from homology"/>
<organism evidence="12 13">
    <name type="scientific">Stylophora pistillata</name>
    <name type="common">Smooth cauliflower coral</name>
    <dbReference type="NCBI Taxonomy" id="50429"/>
    <lineage>
        <taxon>Eukaryota</taxon>
        <taxon>Metazoa</taxon>
        <taxon>Cnidaria</taxon>
        <taxon>Anthozoa</taxon>
        <taxon>Hexacorallia</taxon>
        <taxon>Scleractinia</taxon>
        <taxon>Astrocoeniina</taxon>
        <taxon>Pocilloporidae</taxon>
        <taxon>Stylophora</taxon>
    </lineage>
</organism>
<dbReference type="PANTHER" id="PTHR13448">
    <property type="entry name" value="TRANSMEMBRANE PROTEIN 214"/>
    <property type="match status" value="1"/>
</dbReference>
<comment type="caution">
    <text evidence="12">The sequence shown here is derived from an EMBL/GenBank/DDBJ whole genome shotgun (WGS) entry which is preliminary data.</text>
</comment>
<dbReference type="EMBL" id="LSMT01000169">
    <property type="protein sequence ID" value="PFX24682.1"/>
    <property type="molecule type" value="Genomic_DNA"/>
</dbReference>
<evidence type="ECO:0000256" key="9">
    <source>
        <dbReference type="ARBA" id="ARBA00023180"/>
    </source>
</evidence>
<reference evidence="13" key="1">
    <citation type="journal article" date="2017" name="bioRxiv">
        <title>Comparative analysis of the genomes of Stylophora pistillata and Acropora digitifera provides evidence for extensive differences between species of corals.</title>
        <authorList>
            <person name="Voolstra C.R."/>
            <person name="Li Y."/>
            <person name="Liew Y.J."/>
            <person name="Baumgarten S."/>
            <person name="Zoccola D."/>
            <person name="Flot J.-F."/>
            <person name="Tambutte S."/>
            <person name="Allemand D."/>
            <person name="Aranda M."/>
        </authorList>
    </citation>
    <scope>NUCLEOTIDE SEQUENCE [LARGE SCALE GENOMIC DNA]</scope>
</reference>
<evidence type="ECO:0000256" key="10">
    <source>
        <dbReference type="ARBA" id="ARBA00024938"/>
    </source>
</evidence>
<dbReference type="InterPro" id="IPR019308">
    <property type="entry name" value="TMEM214"/>
</dbReference>
<evidence type="ECO:0000256" key="3">
    <source>
        <dbReference type="ARBA" id="ARBA00011720"/>
    </source>
</evidence>
<dbReference type="OrthoDB" id="10022292at2759"/>
<keyword evidence="5" id="KW-0053">Apoptosis</keyword>
<sequence>MASNEKWEVVGKGGKKRAPSEGKKNKVKASDMPKADIVNPLAESKTIYQALKGSKAHASDINNGHVKHTSDAHEELPAVLAERVPEQAPEIKKLSGGIIGGKRKAVSTKPQKTDEELLQEALSKVDVDELTAMLTNLESSFPNNRSIWLTDIGAHLQFKLKGVPQKDPIFEGKPTDYPMCLMPSSLKTFFLNLMKKCSEPTLKLVYQRSVENMVQDLSKGCSVYGDQILLQFIVHRRPQITLENLKEVQDLLTKRKTRTREALTLMWCAGQLPENDLAQGLTVWMEVMLPHLELKHLTKYSVSYLENLLSTCKPVGNHGALVEPKEFFMVMDVAFSPASPLAGNTSLQRKLLSLYPKIKRLSLGSETRPVSRLYFGTLLSRLNSELPLEYQTEVLSCVLMCLKKDEECFTKWKSSYLATLQQSGLLLNHFVNTWNSQSTGLQNKLFTTVDVFQARNQPLLENNKTKPGLDSCVEACEAIMEKKIKKKSFFSCGKLFKLVLLLLLAVISIDVYKHKSYQASKTAQIARDYGLEQAAVSGYGHAKKGFDVANSWVQTNYPTYYSKFREHADPAAAFVWEKLTIIGAFIAQKTKPARDYLNVKIPQILEKIETEGPVYLGIVRDYLKHFWDTWWPVVHKYLVTVWDFLSEHVPVLLAKAQELITNLAYKIYELAPDFFSSVASWFAKLGEKIVQKLPDVLAVIQEYVVIAINLVVNLIQSVVEWVQNTAGSAEVEDTVYQKSSPTGSPKHVPQ</sequence>
<dbReference type="GO" id="GO:0005794">
    <property type="term" value="C:Golgi apparatus"/>
    <property type="evidence" value="ECO:0007669"/>
    <property type="project" value="TreeGrafter"/>
</dbReference>
<protein>
    <submittedName>
        <fullName evidence="12">Transmembrane protein 214-B</fullName>
    </submittedName>
</protein>
<evidence type="ECO:0000256" key="4">
    <source>
        <dbReference type="ARBA" id="ARBA00022692"/>
    </source>
</evidence>
<keyword evidence="8" id="KW-0472">Membrane</keyword>
<evidence type="ECO:0000256" key="1">
    <source>
        <dbReference type="ARBA" id="ARBA00004477"/>
    </source>
</evidence>
<keyword evidence="13" id="KW-1185">Reference proteome</keyword>
<dbReference type="PANTHER" id="PTHR13448:SF0">
    <property type="entry name" value="TRANSMEMBRANE PROTEIN 214"/>
    <property type="match status" value="1"/>
</dbReference>
<evidence type="ECO:0000313" key="13">
    <source>
        <dbReference type="Proteomes" id="UP000225706"/>
    </source>
</evidence>
<evidence type="ECO:0000256" key="5">
    <source>
        <dbReference type="ARBA" id="ARBA00022703"/>
    </source>
</evidence>
<comment type="similarity">
    <text evidence="2">Belongs to the TMEM214 family.</text>
</comment>
<evidence type="ECO:0000256" key="2">
    <source>
        <dbReference type="ARBA" id="ARBA00007984"/>
    </source>
</evidence>
<dbReference type="InterPro" id="IPR016024">
    <property type="entry name" value="ARM-type_fold"/>
</dbReference>
<dbReference type="AlphaFoldDB" id="A0A2B4S829"/>
<keyword evidence="6" id="KW-0256">Endoplasmic reticulum</keyword>
<evidence type="ECO:0000256" key="11">
    <source>
        <dbReference type="SAM" id="MobiDB-lite"/>
    </source>
</evidence>
<feature type="compositionally biased region" description="Basic and acidic residues" evidence="11">
    <location>
        <begin position="18"/>
        <end position="34"/>
    </location>
</feature>
<dbReference type="Pfam" id="PF10151">
    <property type="entry name" value="TMEM214"/>
    <property type="match status" value="1"/>
</dbReference>
<dbReference type="GO" id="GO:0006915">
    <property type="term" value="P:apoptotic process"/>
    <property type="evidence" value="ECO:0007669"/>
    <property type="project" value="UniProtKB-KW"/>
</dbReference>
<keyword evidence="7" id="KW-1133">Transmembrane helix</keyword>
<keyword evidence="9" id="KW-0325">Glycoprotein</keyword>
<dbReference type="STRING" id="50429.A0A2B4S829"/>
<name>A0A2B4S829_STYPI</name>
<evidence type="ECO:0000256" key="7">
    <source>
        <dbReference type="ARBA" id="ARBA00022989"/>
    </source>
</evidence>
<gene>
    <name evidence="12" type="primary">tmem214-b</name>
    <name evidence="12" type="ORF">AWC38_SpisGene10710</name>
</gene>
<dbReference type="SUPFAM" id="SSF48371">
    <property type="entry name" value="ARM repeat"/>
    <property type="match status" value="1"/>
</dbReference>
<dbReference type="Proteomes" id="UP000225706">
    <property type="component" value="Unassembled WGS sequence"/>
</dbReference>